<dbReference type="GO" id="GO:0016887">
    <property type="term" value="F:ATP hydrolysis activity"/>
    <property type="evidence" value="ECO:0007669"/>
    <property type="project" value="InterPro"/>
</dbReference>
<feature type="transmembrane region" description="Helical" evidence="12">
    <location>
        <begin position="1667"/>
        <end position="1688"/>
    </location>
</feature>
<dbReference type="Proteomes" id="UP000717515">
    <property type="component" value="Unassembled WGS sequence"/>
</dbReference>
<dbReference type="InterPro" id="IPR004014">
    <property type="entry name" value="ATPase_P-typ_cation-transptr_N"/>
</dbReference>
<feature type="compositionally biased region" description="Low complexity" evidence="11">
    <location>
        <begin position="23"/>
        <end position="35"/>
    </location>
</feature>
<dbReference type="InterPro" id="IPR036412">
    <property type="entry name" value="HAD-like_sf"/>
</dbReference>
<feature type="region of interest" description="Disordered" evidence="11">
    <location>
        <begin position="834"/>
        <end position="912"/>
    </location>
</feature>
<dbReference type="PRINTS" id="PR00119">
    <property type="entry name" value="CATATPASE"/>
</dbReference>
<keyword evidence="7" id="KW-0067">ATP-binding</keyword>
<feature type="region of interest" description="Disordered" evidence="11">
    <location>
        <begin position="382"/>
        <end position="412"/>
    </location>
</feature>
<dbReference type="NCBIfam" id="TIGR01494">
    <property type="entry name" value="ATPase_P-type"/>
    <property type="match status" value="1"/>
</dbReference>
<evidence type="ECO:0000259" key="13">
    <source>
        <dbReference type="SMART" id="SM00831"/>
    </source>
</evidence>
<dbReference type="InterPro" id="IPR018303">
    <property type="entry name" value="ATPase_P-typ_P_site"/>
</dbReference>
<keyword evidence="4 12" id="KW-0812">Transmembrane</keyword>
<feature type="transmembrane region" description="Helical" evidence="12">
    <location>
        <begin position="1015"/>
        <end position="1033"/>
    </location>
</feature>
<dbReference type="Pfam" id="PF00689">
    <property type="entry name" value="Cation_ATPase_C"/>
    <property type="match status" value="1"/>
</dbReference>
<proteinExistence type="inferred from homology"/>
<dbReference type="GO" id="GO:0015662">
    <property type="term" value="F:P-type ion transporter activity"/>
    <property type="evidence" value="ECO:0007669"/>
    <property type="project" value="UniProtKB-ARBA"/>
</dbReference>
<reference evidence="14" key="1">
    <citation type="submission" date="2021-07" db="EMBL/GenBank/DDBJ databases">
        <title>Draft genome of Mortierella alpina, strain LL118, isolated from an aspen leaf litter sample.</title>
        <authorList>
            <person name="Yang S."/>
            <person name="Vinatzer B.A."/>
        </authorList>
    </citation>
    <scope>NUCLEOTIDE SEQUENCE</scope>
    <source>
        <strain evidence="14">LL118</strain>
    </source>
</reference>
<dbReference type="InterPro" id="IPR008250">
    <property type="entry name" value="ATPase_P-typ_transduc_dom_A_sf"/>
</dbReference>
<dbReference type="GO" id="GO:0005634">
    <property type="term" value="C:nucleus"/>
    <property type="evidence" value="ECO:0007669"/>
    <property type="project" value="TreeGrafter"/>
</dbReference>
<accession>A0A9P8CXT7</accession>
<protein>
    <recommendedName>
        <fullName evidence="13">Cation-transporting P-type ATPase N-terminal domain-containing protein</fullName>
    </recommendedName>
</protein>
<dbReference type="InterPro" id="IPR059000">
    <property type="entry name" value="ATPase_P-type_domA"/>
</dbReference>
<comment type="caution">
    <text evidence="14">The sequence shown here is derived from an EMBL/GenBank/DDBJ whole genome shotgun (WGS) entry which is preliminary data.</text>
</comment>
<keyword evidence="5" id="KW-0479">Metal-binding</keyword>
<dbReference type="SMART" id="SM00831">
    <property type="entry name" value="Cation_ATPase_N"/>
    <property type="match status" value="1"/>
</dbReference>
<dbReference type="SUPFAM" id="SSF81665">
    <property type="entry name" value="Calcium ATPase, transmembrane domain M"/>
    <property type="match status" value="1"/>
</dbReference>
<feature type="compositionally biased region" description="Acidic residues" evidence="11">
    <location>
        <begin position="870"/>
        <end position="902"/>
    </location>
</feature>
<dbReference type="InterPro" id="IPR023298">
    <property type="entry name" value="ATPase_P-typ_TM_dom_sf"/>
</dbReference>
<feature type="compositionally biased region" description="Acidic residues" evidence="11">
    <location>
        <begin position="847"/>
        <end position="858"/>
    </location>
</feature>
<keyword evidence="8" id="KW-1278">Translocase</keyword>
<keyword evidence="6" id="KW-0547">Nucleotide-binding</keyword>
<feature type="compositionally biased region" description="Basic and acidic residues" evidence="11">
    <location>
        <begin position="596"/>
        <end position="611"/>
    </location>
</feature>
<feature type="compositionally biased region" description="Acidic residues" evidence="11">
    <location>
        <begin position="569"/>
        <end position="595"/>
    </location>
</feature>
<dbReference type="SUPFAM" id="SSF48371">
    <property type="entry name" value="ARM repeat"/>
    <property type="match status" value="1"/>
</dbReference>
<feature type="compositionally biased region" description="Basic and acidic residues" evidence="11">
    <location>
        <begin position="36"/>
        <end position="49"/>
    </location>
</feature>
<dbReference type="FunFam" id="2.70.150.10:FF:000016">
    <property type="entry name" value="Calcium-transporting P-type ATPase putative"/>
    <property type="match status" value="1"/>
</dbReference>
<evidence type="ECO:0000256" key="7">
    <source>
        <dbReference type="ARBA" id="ARBA00022840"/>
    </source>
</evidence>
<keyword evidence="3" id="KW-1003">Cell membrane</keyword>
<dbReference type="EMBL" id="JAIFTL010000057">
    <property type="protein sequence ID" value="KAG9324773.1"/>
    <property type="molecule type" value="Genomic_DNA"/>
</dbReference>
<comment type="similarity">
    <text evidence="2">Belongs to the CBF/MAK21 family.</text>
</comment>
<dbReference type="SUPFAM" id="SSF81660">
    <property type="entry name" value="Metal cation-transporting ATPase, ATP-binding domain N"/>
    <property type="match status" value="1"/>
</dbReference>
<dbReference type="InterPro" id="IPR040155">
    <property type="entry name" value="CEBPZ/Mak21-like"/>
</dbReference>
<evidence type="ECO:0000256" key="5">
    <source>
        <dbReference type="ARBA" id="ARBA00022723"/>
    </source>
</evidence>
<feature type="transmembrane region" description="Helical" evidence="12">
    <location>
        <begin position="1781"/>
        <end position="1803"/>
    </location>
</feature>
<keyword evidence="10 12" id="KW-0472">Membrane</keyword>
<keyword evidence="9 12" id="KW-1133">Transmembrane helix</keyword>
<evidence type="ECO:0000256" key="6">
    <source>
        <dbReference type="ARBA" id="ARBA00022741"/>
    </source>
</evidence>
<dbReference type="InterPro" id="IPR016024">
    <property type="entry name" value="ARM-type_fold"/>
</dbReference>
<feature type="compositionally biased region" description="Basic and acidic residues" evidence="11">
    <location>
        <begin position="859"/>
        <end position="869"/>
    </location>
</feature>
<evidence type="ECO:0000313" key="15">
    <source>
        <dbReference type="Proteomes" id="UP000717515"/>
    </source>
</evidence>
<gene>
    <name evidence="14" type="ORF">KVV02_005364</name>
</gene>
<dbReference type="GO" id="GO:0005524">
    <property type="term" value="F:ATP binding"/>
    <property type="evidence" value="ECO:0007669"/>
    <property type="project" value="UniProtKB-KW"/>
</dbReference>
<feature type="region of interest" description="Disordered" evidence="11">
    <location>
        <begin position="1"/>
        <end position="49"/>
    </location>
</feature>
<feature type="compositionally biased region" description="Basic and acidic residues" evidence="11">
    <location>
        <begin position="382"/>
        <end position="391"/>
    </location>
</feature>
<dbReference type="GO" id="GO:0046873">
    <property type="term" value="F:metal ion transmembrane transporter activity"/>
    <property type="evidence" value="ECO:0007669"/>
    <property type="project" value="UniProtKB-ARBA"/>
</dbReference>
<dbReference type="Gene3D" id="1.20.1110.10">
    <property type="entry name" value="Calcium-transporting ATPase, transmembrane domain"/>
    <property type="match status" value="2"/>
</dbReference>
<evidence type="ECO:0000256" key="2">
    <source>
        <dbReference type="ARBA" id="ARBA00007797"/>
    </source>
</evidence>
<evidence type="ECO:0000313" key="14">
    <source>
        <dbReference type="EMBL" id="KAG9324773.1"/>
    </source>
</evidence>
<dbReference type="GO" id="GO:0005886">
    <property type="term" value="C:plasma membrane"/>
    <property type="evidence" value="ECO:0007669"/>
    <property type="project" value="UniProtKB-SubCell"/>
</dbReference>
<comment type="subcellular location">
    <subcellularLocation>
        <location evidence="1">Cell membrane</location>
        <topology evidence="1">Multi-pass membrane protein</topology>
    </subcellularLocation>
</comment>
<evidence type="ECO:0000256" key="8">
    <source>
        <dbReference type="ARBA" id="ARBA00022967"/>
    </source>
</evidence>
<dbReference type="PANTHER" id="PTHR12048">
    <property type="entry name" value="CCAAT-BINDING FACTOR-RELATED"/>
    <property type="match status" value="1"/>
</dbReference>
<feature type="domain" description="Cation-transporting P-type ATPase N-terminal" evidence="13">
    <location>
        <begin position="961"/>
        <end position="1035"/>
    </location>
</feature>
<feature type="region of interest" description="Disordered" evidence="11">
    <location>
        <begin position="563"/>
        <end position="611"/>
    </location>
</feature>
<dbReference type="InterPro" id="IPR023214">
    <property type="entry name" value="HAD_sf"/>
</dbReference>
<dbReference type="SUPFAM" id="SSF56784">
    <property type="entry name" value="HAD-like"/>
    <property type="match status" value="1"/>
</dbReference>
<evidence type="ECO:0000256" key="9">
    <source>
        <dbReference type="ARBA" id="ARBA00022989"/>
    </source>
</evidence>
<feature type="transmembrane region" description="Helical" evidence="12">
    <location>
        <begin position="1708"/>
        <end position="1730"/>
    </location>
</feature>
<evidence type="ECO:0000256" key="10">
    <source>
        <dbReference type="ARBA" id="ARBA00023136"/>
    </source>
</evidence>
<feature type="region of interest" description="Disordered" evidence="11">
    <location>
        <begin position="754"/>
        <end position="793"/>
    </location>
</feature>
<dbReference type="InterPro" id="IPR006068">
    <property type="entry name" value="ATPase_P-typ_cation-transptr_C"/>
</dbReference>
<name>A0A9P8CXT7_MORAP</name>
<dbReference type="Gene3D" id="3.40.1110.10">
    <property type="entry name" value="Calcium-transporting ATPase, cytoplasmic domain N"/>
    <property type="match status" value="1"/>
</dbReference>
<dbReference type="Pfam" id="PF03914">
    <property type="entry name" value="CBF"/>
    <property type="match status" value="1"/>
</dbReference>
<dbReference type="Pfam" id="PF13246">
    <property type="entry name" value="Cation_ATPase"/>
    <property type="match status" value="1"/>
</dbReference>
<feature type="transmembrane region" description="Helical" evidence="12">
    <location>
        <begin position="1751"/>
        <end position="1769"/>
    </location>
</feature>
<evidence type="ECO:0000256" key="4">
    <source>
        <dbReference type="ARBA" id="ARBA00022692"/>
    </source>
</evidence>
<feature type="transmembrane region" description="Helical" evidence="12">
    <location>
        <begin position="1201"/>
        <end position="1222"/>
    </location>
</feature>
<dbReference type="InterPro" id="IPR005612">
    <property type="entry name" value="CCAAT-binding_factor"/>
</dbReference>
<dbReference type="GO" id="GO:0019829">
    <property type="term" value="F:ATPase-coupled monoatomic cation transmembrane transporter activity"/>
    <property type="evidence" value="ECO:0007669"/>
    <property type="project" value="UniProtKB-ARBA"/>
</dbReference>
<evidence type="ECO:0000256" key="12">
    <source>
        <dbReference type="SAM" id="Phobius"/>
    </source>
</evidence>
<sequence>MAGAKPGKNQANRSFDKKDGFKNKGANNSNNSKGAFDNRAKEPTSEVKKAFATVVKGPSANGSIPKNMLSSVKTKPAKVVLTFKPSPQWYNNTLPELEDDGKEHHMLETTLAQKTTQAMRLLEEENTKYDENPNLSSSDKNFVSTIMTSGTLNDRVSALTLLVQESPLHTTKSLDKLMAMAEKKSRTESVKSVESLKDLFIGGMLPNRKLRYFQDRPLTHPDATNEHLIMWIFEDYLKKTFWRFVQVLKMLADDPVVHVRHRMLGFISELMSAKPEQENTLLEMLVNKMGDNENKVSAKSSYEIQQLLRAHPGMTMIVVREVERLLMRPRISERAQYYAIITLNQTILSARQVDVANKLIDIYFIFFKRMLGDQESQLKKTKNYLKENRNKVDKKRKKDAGKSKGPQRTAGEVLDIQDSEHSKMIAAVLTGVNRAFPFAKVEDKIFSAHMDIIFRITHTGTFNTSIQALRLIFRVSTIQKNTSDRFYRTLYESLLDPRLIFSSKQSIYLNLVYDALQADQSLPRLKAFVKRLVQSCSHHQPPFICGAFFLISKLMTSKTGLSTMISQPEDNDEEENFKDAPEDDDEKTEETEEAAEQSKADASKELKTAHSLKYDGRKREPLYSNADKTCLWEMTPFLSHFHPTVSLYAAHILSLQPIEGKPEFYQHALIHFLNRMVYKNPKKQREDVNKALGTKGSSIMQPMAAHRGTSIMLKKGGGNDVNVNTEAFWQKKAEDVPVDQIFFHKYFTQKKAMAPANKRTKATNGSDDDEADFSALKKGKGGDDDEEGGDSDMDEDEVWKAMMNDMPKDGMEDLDDDEDDLSDGDLEELMLSDLEEEGEGVASGADADSDEDDEIDEESFGKDEASWKDDEGDDEEANMFMDEEADMLPSDEEEEAAAESDQEEKARDKKRRKKVALPMFASMEDYAHLIDQEDSEGQLSSEKYTGIMPKKKPINAEPEPPFHTFSVDQVAEHYSTNTLEGLTSQEATARLKIYGTNELIGNGGVKWYKVLWRQVANALVVILIIATALAFATTDFAEGGVILFIIIMNAAIGFWQEYNAEQTMEALRNMSSPTAQVIRDETRTTIPNNQAVPGDIMIFEDGDVIGADCRLFEVFNLETDEALLTGESLPVQKNLELIDREEQPLGDRLNMVFASTTVVKGRAKGIVTSTGMKSQIGQIATTLLEVDNNETTPLQKRLNRMAYFVFLAAIILVVIVFAVHKFQYSNEVAIYAISVAIAIIPEGLVAVVTLTMAFGVRRMAEVKAIVRRLSSLESLGAVTNICSDKTGTLTQSKMVAVRMWLPSDGFYRITGAGFIPEGDIFRQGEMKHDEFLTQEEQIPTGSGSDHFLRALEAASLCNMAELRRAHNPENNGEWCAIGDPTEIALQVLAYKAGLAKPDLLDQGFRLIAEFPFDSTVKRMSVIYQGPHSEQGPGDHFIFLKGATERVIGCCTYWRDGDIERSLEGEKGTEQETFEDMITDKMNALAEKGLRVLTLAYRKFDPPPGVDLVHDLVRTEIETQMVFLGLVGIYDPPRAESHPAVLKCYDAGIRVHMLTGDHPSTAAAIAKEVAIIPDDCIVKNNPLIMTAGQFDAMSDEAVDKLVELPRVDDDGNAVFPMSAVQILFLNMVTSSPPAMGLGLEPASESNMHEPPRSAKQGLFSFEVVMDMFFYGVIMGGLSFGAFCIVLFSFNYGNLGSECNAHNSPSCKGVFRARATAYACLTFLILAHAINSRALRESGWTPKSLRTLKHNKMLWMSIVVGSILVFPIIYIPGLNTDVFKHGAISYEWGLVVLALVLFIAFAELYKMIKRRTMKPLVLPTGSNLEMERMRTYMSQTDSMDLSKE</sequence>
<dbReference type="SUPFAM" id="SSF81653">
    <property type="entry name" value="Calcium ATPase, transduction domain A"/>
    <property type="match status" value="1"/>
</dbReference>
<evidence type="ECO:0000256" key="1">
    <source>
        <dbReference type="ARBA" id="ARBA00004651"/>
    </source>
</evidence>
<evidence type="ECO:0000256" key="3">
    <source>
        <dbReference type="ARBA" id="ARBA00022475"/>
    </source>
</evidence>
<dbReference type="PROSITE" id="PS00154">
    <property type="entry name" value="ATPASE_E1_E2"/>
    <property type="match status" value="1"/>
</dbReference>
<dbReference type="PANTHER" id="PTHR12048:SF0">
    <property type="entry name" value="CCAAT_ENHANCER-BINDING PROTEIN ZETA"/>
    <property type="match status" value="1"/>
</dbReference>
<dbReference type="Pfam" id="PF00122">
    <property type="entry name" value="E1-E2_ATPase"/>
    <property type="match status" value="1"/>
</dbReference>
<feature type="transmembrane region" description="Helical" evidence="12">
    <location>
        <begin position="1228"/>
        <end position="1254"/>
    </location>
</feature>
<dbReference type="GO" id="GO:0098662">
    <property type="term" value="P:inorganic cation transmembrane transport"/>
    <property type="evidence" value="ECO:0007669"/>
    <property type="project" value="UniProtKB-ARBA"/>
</dbReference>
<organism evidence="14 15">
    <name type="scientific">Mortierella alpina</name>
    <name type="common">Oleaginous fungus</name>
    <name type="synonym">Mortierella renispora</name>
    <dbReference type="NCBI Taxonomy" id="64518"/>
    <lineage>
        <taxon>Eukaryota</taxon>
        <taxon>Fungi</taxon>
        <taxon>Fungi incertae sedis</taxon>
        <taxon>Mucoromycota</taxon>
        <taxon>Mortierellomycotina</taxon>
        <taxon>Mortierellomycetes</taxon>
        <taxon>Mortierellales</taxon>
        <taxon>Mortierellaceae</taxon>
        <taxon>Mortierella</taxon>
    </lineage>
</organism>
<dbReference type="GO" id="GO:0046872">
    <property type="term" value="F:metal ion binding"/>
    <property type="evidence" value="ECO:0007669"/>
    <property type="project" value="UniProtKB-KW"/>
</dbReference>
<evidence type="ECO:0000256" key="11">
    <source>
        <dbReference type="SAM" id="MobiDB-lite"/>
    </source>
</evidence>
<dbReference type="InterPro" id="IPR001757">
    <property type="entry name" value="P_typ_ATPase"/>
</dbReference>
<dbReference type="InterPro" id="IPR023299">
    <property type="entry name" value="ATPase_P-typ_cyto_dom_N"/>
</dbReference>
<dbReference type="PRINTS" id="PR00121">
    <property type="entry name" value="NAKATPASE"/>
</dbReference>
<dbReference type="Gene3D" id="3.40.50.1000">
    <property type="entry name" value="HAD superfamily/HAD-like"/>
    <property type="match status" value="1"/>
</dbReference>
<dbReference type="Gene3D" id="2.70.150.10">
    <property type="entry name" value="Calcium-transporting ATPase, cytoplasmic transduction domain A"/>
    <property type="match status" value="1"/>
</dbReference>
<feature type="compositionally biased region" description="Acidic residues" evidence="11">
    <location>
        <begin position="783"/>
        <end position="793"/>
    </location>
</feature>
<dbReference type="Pfam" id="PF00690">
    <property type="entry name" value="Cation_ATPase_N"/>
    <property type="match status" value="1"/>
</dbReference>